<accession>A0A1F5KAP9</accession>
<name>A0A1F5KAP9_9BACT</name>
<evidence type="ECO:0000313" key="3">
    <source>
        <dbReference type="Proteomes" id="UP000176527"/>
    </source>
</evidence>
<comment type="caution">
    <text evidence="2">The sequence shown here is derived from an EMBL/GenBank/DDBJ whole genome shotgun (WGS) entry which is preliminary data.</text>
</comment>
<organism evidence="2 3">
    <name type="scientific">Candidatus Daviesbacteria bacterium RIFCSPHIGHO2_12_FULL_37_11</name>
    <dbReference type="NCBI Taxonomy" id="1797777"/>
    <lineage>
        <taxon>Bacteria</taxon>
        <taxon>Candidatus Daviesiibacteriota</taxon>
    </lineage>
</organism>
<dbReference type="Pfam" id="PF01996">
    <property type="entry name" value="F420_ligase"/>
    <property type="match status" value="1"/>
</dbReference>
<dbReference type="PANTHER" id="PTHR47917">
    <property type="match status" value="1"/>
</dbReference>
<gene>
    <name evidence="2" type="ORF">A3F00_04485</name>
</gene>
<dbReference type="InterPro" id="IPR002847">
    <property type="entry name" value="F420-0_gamma-glut_ligase-dom"/>
</dbReference>
<evidence type="ECO:0000259" key="1">
    <source>
        <dbReference type="Pfam" id="PF01996"/>
    </source>
</evidence>
<protein>
    <recommendedName>
        <fullName evidence="1">Coenzyme F420:L-glutamate ligase-like domain-containing protein</fullName>
    </recommendedName>
</protein>
<sequence>MIIKAIKTHKIIKSDNDLLKLLDQYVDGLKEESILVIASKIVAITQGRMVNPKEVDVDALIKKEADFFIDKNLHKSNLFITLKNNILTFSSGIDESNGNGYLILWPEDPQKVANKVRNHLMRRFNIEQVGVIITDMTALPMRWGVIGGAIAYSGFKPLKDLRGKPDIFGKEYKYTKVGILNGLSAAASVVMGEGAEQTPLAIIEDLDFIEFVDKNPSRNELESLIIKLEEDMYGPLFKNAPWQKGGS</sequence>
<dbReference type="PANTHER" id="PTHR47917:SF1">
    <property type="entry name" value="COENZYME F420:L-GLUTAMATE LIGASE"/>
    <property type="match status" value="1"/>
</dbReference>
<dbReference type="AlphaFoldDB" id="A0A1F5KAP9"/>
<evidence type="ECO:0000313" key="2">
    <source>
        <dbReference type="EMBL" id="OGE37681.1"/>
    </source>
</evidence>
<proteinExistence type="predicted"/>
<reference evidence="2 3" key="1">
    <citation type="journal article" date="2016" name="Nat. Commun.">
        <title>Thousands of microbial genomes shed light on interconnected biogeochemical processes in an aquifer system.</title>
        <authorList>
            <person name="Anantharaman K."/>
            <person name="Brown C.T."/>
            <person name="Hug L.A."/>
            <person name="Sharon I."/>
            <person name="Castelle C.J."/>
            <person name="Probst A.J."/>
            <person name="Thomas B.C."/>
            <person name="Singh A."/>
            <person name="Wilkins M.J."/>
            <person name="Karaoz U."/>
            <person name="Brodie E.L."/>
            <person name="Williams K.H."/>
            <person name="Hubbard S.S."/>
            <person name="Banfield J.F."/>
        </authorList>
    </citation>
    <scope>NUCLEOTIDE SEQUENCE [LARGE SCALE GENOMIC DNA]</scope>
</reference>
<dbReference type="Gene3D" id="3.30.1330.100">
    <property type="entry name" value="CofE-like"/>
    <property type="match status" value="1"/>
</dbReference>
<feature type="domain" description="Coenzyme F420:L-glutamate ligase-like" evidence="1">
    <location>
        <begin position="10"/>
        <end position="204"/>
    </location>
</feature>
<dbReference type="Proteomes" id="UP000176527">
    <property type="component" value="Unassembled WGS sequence"/>
</dbReference>
<dbReference type="GO" id="GO:0052618">
    <property type="term" value="F:coenzyme F420-0:L-glutamate ligase activity"/>
    <property type="evidence" value="ECO:0007669"/>
    <property type="project" value="TreeGrafter"/>
</dbReference>
<dbReference type="SUPFAM" id="SSF144010">
    <property type="entry name" value="CofE-like"/>
    <property type="match status" value="1"/>
</dbReference>
<dbReference type="EMBL" id="MFDE01000038">
    <property type="protein sequence ID" value="OGE37681.1"/>
    <property type="molecule type" value="Genomic_DNA"/>
</dbReference>